<dbReference type="OrthoDB" id="1649088at2759"/>
<evidence type="ECO:0000256" key="15">
    <source>
        <dbReference type="ARBA" id="ARBA00060338"/>
    </source>
</evidence>
<dbReference type="FunCoup" id="A0A316VJ23">
    <property type="interactions" value="327"/>
</dbReference>
<dbReference type="EC" id="2.5.1.108" evidence="4"/>
<comment type="similarity">
    <text evidence="3">Belongs to the DPH1/DPH2 family. DPH1 subfamily.</text>
</comment>
<keyword evidence="6" id="KW-0808">Transferase</keyword>
<name>A0A316VJ23_9BASI</name>
<dbReference type="PANTHER" id="PTHR10762">
    <property type="entry name" value="DIPHTHAMIDE BIOSYNTHESIS PROTEIN"/>
    <property type="match status" value="1"/>
</dbReference>
<dbReference type="STRING" id="1280837.A0A316VJ23"/>
<evidence type="ECO:0000256" key="9">
    <source>
        <dbReference type="ARBA" id="ARBA00023004"/>
    </source>
</evidence>
<comment type="catalytic activity">
    <reaction evidence="14">
        <text>L-histidyl-[translation elongation factor 2] + S-adenosyl-L-methionine = 2-[(3S)-amino-3-carboxypropyl]-L-histidyl-[translation elongation factor 2] + S-methyl-5'-thioadenosine + H(+)</text>
        <dbReference type="Rhea" id="RHEA:36783"/>
        <dbReference type="Rhea" id="RHEA-COMP:9748"/>
        <dbReference type="Rhea" id="RHEA-COMP:9749"/>
        <dbReference type="ChEBI" id="CHEBI:15378"/>
        <dbReference type="ChEBI" id="CHEBI:17509"/>
        <dbReference type="ChEBI" id="CHEBI:29979"/>
        <dbReference type="ChEBI" id="CHEBI:59789"/>
        <dbReference type="ChEBI" id="CHEBI:73995"/>
        <dbReference type="EC" id="2.5.1.108"/>
    </reaction>
</comment>
<dbReference type="GO" id="GO:0017183">
    <property type="term" value="P:protein histidyl modification to diphthamide"/>
    <property type="evidence" value="ECO:0007669"/>
    <property type="project" value="UniProtKB-UniPathway"/>
</dbReference>
<dbReference type="InterPro" id="IPR042264">
    <property type="entry name" value="DPH1/DPH2_2"/>
</dbReference>
<dbReference type="Gene3D" id="3.40.50.11860">
    <property type="entry name" value="Diphthamide synthesis DPH1/DPH2 domain 3"/>
    <property type="match status" value="1"/>
</dbReference>
<keyword evidence="9" id="KW-0408">Iron</keyword>
<evidence type="ECO:0000256" key="7">
    <source>
        <dbReference type="ARBA" id="ARBA00022691"/>
    </source>
</evidence>
<organism evidence="17 18">
    <name type="scientific">Meira miltonrushii</name>
    <dbReference type="NCBI Taxonomy" id="1280837"/>
    <lineage>
        <taxon>Eukaryota</taxon>
        <taxon>Fungi</taxon>
        <taxon>Dikarya</taxon>
        <taxon>Basidiomycota</taxon>
        <taxon>Ustilaginomycotina</taxon>
        <taxon>Exobasidiomycetes</taxon>
        <taxon>Exobasidiales</taxon>
        <taxon>Brachybasidiaceae</taxon>
        <taxon>Meira</taxon>
    </lineage>
</organism>
<comment type="function">
    <text evidence="15">Catalyzes the first step of diphthamide biosynthesis, a post-translational modification of histidine which occurs in elongation factor 2. DPH1 and DPH2 transfer a 3-amino-3-carboxypropyl (ACP) group from S-adenosyl-L-methionine (SAM) to a histidine residue, the reaction is assisted by a reduction system comprising DPH3 and a NADH-dependent reductase, predominantly CBR1.</text>
</comment>
<dbReference type="InterPro" id="IPR042263">
    <property type="entry name" value="DPH1/DPH2_1"/>
</dbReference>
<dbReference type="Gene3D" id="3.40.50.11850">
    <property type="entry name" value="Diphthamide synthesis DPH1/DPH2 domain 2"/>
    <property type="match status" value="1"/>
</dbReference>
<dbReference type="GO" id="GO:0051536">
    <property type="term" value="F:iron-sulfur cluster binding"/>
    <property type="evidence" value="ECO:0007669"/>
    <property type="project" value="UniProtKB-KW"/>
</dbReference>
<evidence type="ECO:0000256" key="4">
    <source>
        <dbReference type="ARBA" id="ARBA00012221"/>
    </source>
</evidence>
<evidence type="ECO:0000256" key="5">
    <source>
        <dbReference type="ARBA" id="ARBA00021915"/>
    </source>
</evidence>
<dbReference type="Gene3D" id="3.40.50.11840">
    <property type="entry name" value="Diphthamide synthesis DPH1/DPH2 domain 1"/>
    <property type="match status" value="1"/>
</dbReference>
<gene>
    <name evidence="17" type="ORF">FA14DRAFT_104962</name>
</gene>
<sequence length="512" mass="57055">ISSDILNDDRLNAAIQTYLPTNYNFEIHKTIHHVRHYGSTCVALQMPEGLTLWATAISDIIERFTRAQTVIMGDVTYGACCVDDYTARALGADLLIHYGHSCLVPVDQTSIRTLYVFVEIAIDPDHICATIRTNFPALHAEFQESIIQDLDRRTNAVGKSKLQIDIEEDGHQAYQKRPTHLVLVATVQFINSLHALKDRLEKSETQEQFFDVGKSNDALDIGQRLLSNEGSRGEKKLLSQSSWHSSPYRITIPQVKPLSAGEILGCTSPKLDLNEMNGVDGIIYVGDGRFHLESIMISNPSIPAFRYDPYEKRFVREMYDHTLMRSNRNKAVEEAKQTLASVLAPKEQNEDTTSQLKGWGLILGTLGRQGSTRVLAHLRSMMASNVMPSIPILLSELSPQKIALFGPDLVTYVQTSCPRLSIDWGDAFPKPLLSPYEAAVALGKAKGWHVPSKDISQKTSRMKQGTQVQNTMEGDYPMDFYADGSLGPWTPRHGMGVKKGNSKGISNRDLLK</sequence>
<dbReference type="NCBIfam" id="TIGR00322">
    <property type="entry name" value="diphth2_R"/>
    <property type="match status" value="2"/>
</dbReference>
<dbReference type="InterPro" id="IPR035435">
    <property type="entry name" value="DPH1/DPH2_euk_archaea"/>
</dbReference>
<evidence type="ECO:0000256" key="8">
    <source>
        <dbReference type="ARBA" id="ARBA00022723"/>
    </source>
</evidence>
<accession>A0A316VJ23</accession>
<proteinExistence type="inferred from homology"/>
<evidence type="ECO:0000256" key="6">
    <source>
        <dbReference type="ARBA" id="ARBA00022679"/>
    </source>
</evidence>
<dbReference type="Proteomes" id="UP000245771">
    <property type="component" value="Unassembled WGS sequence"/>
</dbReference>
<keyword evidence="10" id="KW-0411">Iron-sulfur</keyword>
<dbReference type="GO" id="GO:0046872">
    <property type="term" value="F:metal ion binding"/>
    <property type="evidence" value="ECO:0007669"/>
    <property type="project" value="UniProtKB-KW"/>
</dbReference>
<reference evidence="17 18" key="1">
    <citation type="journal article" date="2018" name="Mol. Biol. Evol.">
        <title>Broad Genomic Sampling Reveals a Smut Pathogenic Ancestry of the Fungal Clade Ustilaginomycotina.</title>
        <authorList>
            <person name="Kijpornyongpan T."/>
            <person name="Mondo S.J."/>
            <person name="Barry K."/>
            <person name="Sandor L."/>
            <person name="Lee J."/>
            <person name="Lipzen A."/>
            <person name="Pangilinan J."/>
            <person name="LaButti K."/>
            <person name="Hainaut M."/>
            <person name="Henrissat B."/>
            <person name="Grigoriev I.V."/>
            <person name="Spatafora J.W."/>
            <person name="Aime M.C."/>
        </authorList>
    </citation>
    <scope>NUCLEOTIDE SEQUENCE [LARGE SCALE GENOMIC DNA]</scope>
    <source>
        <strain evidence="17 18">MCA 3882</strain>
    </source>
</reference>
<evidence type="ECO:0000256" key="1">
    <source>
        <dbReference type="ARBA" id="ARBA00001966"/>
    </source>
</evidence>
<dbReference type="InParanoid" id="A0A316VJ23"/>
<keyword evidence="8" id="KW-0479">Metal-binding</keyword>
<dbReference type="GO" id="GO:0090560">
    <property type="term" value="F:2-(3-amino-3-carboxypropyl)histidine synthase activity"/>
    <property type="evidence" value="ECO:0007669"/>
    <property type="project" value="UniProtKB-EC"/>
</dbReference>
<feature type="non-terminal residue" evidence="17">
    <location>
        <position position="1"/>
    </location>
</feature>
<evidence type="ECO:0000256" key="14">
    <source>
        <dbReference type="ARBA" id="ARBA00048403"/>
    </source>
</evidence>
<feature type="non-terminal residue" evidence="17">
    <location>
        <position position="512"/>
    </location>
</feature>
<evidence type="ECO:0000256" key="3">
    <source>
        <dbReference type="ARBA" id="ARBA00010173"/>
    </source>
</evidence>
<dbReference type="Pfam" id="PF01866">
    <property type="entry name" value="Diphthamide_syn"/>
    <property type="match status" value="2"/>
</dbReference>
<comment type="cofactor">
    <cofactor evidence="1">
        <name>[4Fe-4S] cluster</name>
        <dbReference type="ChEBI" id="CHEBI:49883"/>
    </cofactor>
</comment>
<dbReference type="RefSeq" id="XP_025357802.1">
    <property type="nucleotide sequence ID" value="XM_025495722.1"/>
</dbReference>
<dbReference type="PANTHER" id="PTHR10762:SF1">
    <property type="entry name" value="2-(3-AMINO-3-CARBOXYPROPYL)HISTIDINE SYNTHASE SUBUNIT 1"/>
    <property type="match status" value="1"/>
</dbReference>
<dbReference type="InterPro" id="IPR016435">
    <property type="entry name" value="DPH1/DPH2"/>
</dbReference>
<dbReference type="PIRSF" id="PIRSF004967">
    <property type="entry name" value="DPH1"/>
    <property type="match status" value="1"/>
</dbReference>
<evidence type="ECO:0000256" key="2">
    <source>
        <dbReference type="ARBA" id="ARBA00005156"/>
    </source>
</evidence>
<protein>
    <recommendedName>
        <fullName evidence="5">2-(3-amino-3-carboxypropyl)histidine synthase subunit 1</fullName>
        <ecNumber evidence="4">2.5.1.108</ecNumber>
    </recommendedName>
    <alternativeName>
        <fullName evidence="12">Diphthamide biosynthesis protein 1</fullName>
    </alternativeName>
    <alternativeName>
        <fullName evidence="13">Diphtheria toxin resistance protein 1</fullName>
    </alternativeName>
    <alternativeName>
        <fullName evidence="11">S-adenosyl-L-methionine:L-histidine 3-amino-3-carboxypropyltransferase 1</fullName>
    </alternativeName>
</protein>
<keyword evidence="18" id="KW-1185">Reference proteome</keyword>
<dbReference type="EMBL" id="KZ819602">
    <property type="protein sequence ID" value="PWN37500.1"/>
    <property type="molecule type" value="Genomic_DNA"/>
</dbReference>
<evidence type="ECO:0000256" key="12">
    <source>
        <dbReference type="ARBA" id="ARBA00032574"/>
    </source>
</evidence>
<dbReference type="InterPro" id="IPR042265">
    <property type="entry name" value="DPH1/DPH2_3"/>
</dbReference>
<evidence type="ECO:0000256" key="13">
    <source>
        <dbReference type="ARBA" id="ARBA00032789"/>
    </source>
</evidence>
<dbReference type="UniPathway" id="UPA00559"/>
<dbReference type="FunFam" id="3.40.50.11840:FF:000001">
    <property type="entry name" value="2-(3-amino-3-carboxypropyl)histidine synthase subunit 1"/>
    <property type="match status" value="1"/>
</dbReference>
<evidence type="ECO:0000256" key="10">
    <source>
        <dbReference type="ARBA" id="ARBA00023014"/>
    </source>
</evidence>
<comment type="pathway">
    <text evidence="2">Protein modification; peptidyl-diphthamide biosynthesis.</text>
</comment>
<feature type="region of interest" description="Disordered" evidence="16">
    <location>
        <begin position="493"/>
        <end position="512"/>
    </location>
</feature>
<evidence type="ECO:0000256" key="16">
    <source>
        <dbReference type="SAM" id="MobiDB-lite"/>
    </source>
</evidence>
<evidence type="ECO:0000313" key="17">
    <source>
        <dbReference type="EMBL" id="PWN37500.1"/>
    </source>
</evidence>
<keyword evidence="7" id="KW-0949">S-adenosyl-L-methionine</keyword>
<dbReference type="AlphaFoldDB" id="A0A316VJ23"/>
<evidence type="ECO:0000313" key="18">
    <source>
        <dbReference type="Proteomes" id="UP000245771"/>
    </source>
</evidence>
<dbReference type="SFLD" id="SFLDS00032">
    <property type="entry name" value="Radical_SAM_3-amino-3-carboxyp"/>
    <property type="match status" value="1"/>
</dbReference>
<evidence type="ECO:0000256" key="11">
    <source>
        <dbReference type="ARBA" id="ARBA00031690"/>
    </source>
</evidence>
<dbReference type="GeneID" id="37017503"/>